<comment type="caution">
    <text evidence="1">The sequence shown here is derived from an EMBL/GenBank/DDBJ whole genome shotgun (WGS) entry which is preliminary data.</text>
</comment>
<sequence length="172" mass="19583">MLSSCMKEVSPATSDLGLWRIVPDGKGAFWLVTAATHRIPDKMIYIASRGWSEYSFNWDPQTKFNIILSGSDQRIGASTNYWIISGEGHREGQRRKMIYWDNGPKFDPFNVASTTSWRLLSDGSGQFWLVTSYTQAQPGKMIFVKDGAIHSYSWNEALLVLHVCMAMIHWRA</sequence>
<reference evidence="1" key="1">
    <citation type="submission" date="2021-02" db="EMBL/GenBank/DDBJ databases">
        <authorList>
            <person name="Dougan E. K."/>
            <person name="Rhodes N."/>
            <person name="Thang M."/>
            <person name="Chan C."/>
        </authorList>
    </citation>
    <scope>NUCLEOTIDE SEQUENCE</scope>
</reference>
<protein>
    <submittedName>
        <fullName evidence="1">FCPA protein</fullName>
    </submittedName>
</protein>
<dbReference type="Proteomes" id="UP000604046">
    <property type="component" value="Unassembled WGS sequence"/>
</dbReference>
<accession>A0A812REY0</accession>
<dbReference type="EMBL" id="CAJNDS010002330">
    <property type="protein sequence ID" value="CAE7436033.1"/>
    <property type="molecule type" value="Genomic_DNA"/>
</dbReference>
<dbReference type="AlphaFoldDB" id="A0A812REY0"/>
<name>A0A812REY0_9DINO</name>
<evidence type="ECO:0000313" key="1">
    <source>
        <dbReference type="EMBL" id="CAE7436033.1"/>
    </source>
</evidence>
<evidence type="ECO:0000313" key="2">
    <source>
        <dbReference type="Proteomes" id="UP000604046"/>
    </source>
</evidence>
<keyword evidence="2" id="KW-1185">Reference proteome</keyword>
<organism evidence="1 2">
    <name type="scientific">Symbiodinium natans</name>
    <dbReference type="NCBI Taxonomy" id="878477"/>
    <lineage>
        <taxon>Eukaryota</taxon>
        <taxon>Sar</taxon>
        <taxon>Alveolata</taxon>
        <taxon>Dinophyceae</taxon>
        <taxon>Suessiales</taxon>
        <taxon>Symbiodiniaceae</taxon>
        <taxon>Symbiodinium</taxon>
    </lineage>
</organism>
<gene>
    <name evidence="1" type="primary">FCPA</name>
    <name evidence="1" type="ORF">SNAT2548_LOCUS23689</name>
</gene>
<proteinExistence type="predicted"/>